<keyword evidence="1" id="KW-0812">Transmembrane</keyword>
<evidence type="ECO:0000256" key="1">
    <source>
        <dbReference type="SAM" id="Phobius"/>
    </source>
</evidence>
<dbReference type="Proteomes" id="UP001209737">
    <property type="component" value="Unassembled WGS sequence"/>
</dbReference>
<name>A0ABT3M1L0_9LEPT</name>
<accession>A0ABT3M1L0</accession>
<evidence type="ECO:0000313" key="2">
    <source>
        <dbReference type="EMBL" id="MCW7463860.1"/>
    </source>
</evidence>
<protein>
    <recommendedName>
        <fullName evidence="4">DUF11 domain-containing protein</fullName>
    </recommendedName>
</protein>
<gene>
    <name evidence="2" type="ORF">ND812_17290</name>
</gene>
<keyword evidence="1" id="KW-1133">Transmembrane helix</keyword>
<dbReference type="RefSeq" id="WP_265376596.1">
    <property type="nucleotide sequence ID" value="NZ_JAMQPV010000004.1"/>
</dbReference>
<comment type="caution">
    <text evidence="2">The sequence shown here is derived from an EMBL/GenBank/DDBJ whole genome shotgun (WGS) entry which is preliminary data.</text>
</comment>
<keyword evidence="3" id="KW-1185">Reference proteome</keyword>
<keyword evidence="1" id="KW-0472">Membrane</keyword>
<evidence type="ECO:0008006" key="4">
    <source>
        <dbReference type="Google" id="ProtNLM"/>
    </source>
</evidence>
<organism evidence="2 3">
    <name type="scientific">Leptospira limi</name>
    <dbReference type="NCBI Taxonomy" id="2950023"/>
    <lineage>
        <taxon>Bacteria</taxon>
        <taxon>Pseudomonadati</taxon>
        <taxon>Spirochaetota</taxon>
        <taxon>Spirochaetia</taxon>
        <taxon>Leptospirales</taxon>
        <taxon>Leptospiraceae</taxon>
        <taxon>Leptospira</taxon>
    </lineage>
</organism>
<proteinExistence type="predicted"/>
<dbReference type="EMBL" id="JAMQPV010000004">
    <property type="protein sequence ID" value="MCW7463860.1"/>
    <property type="molecule type" value="Genomic_DNA"/>
</dbReference>
<reference evidence="2 3" key="1">
    <citation type="submission" date="2022-06" db="EMBL/GenBank/DDBJ databases">
        <title>Leptospira isolates from biofilms formed at urban environments.</title>
        <authorList>
            <person name="Ribeiro P.S."/>
            <person name="Sousa T."/>
            <person name="Carvalho N."/>
            <person name="Aburjaile F."/>
            <person name="Neves F."/>
            <person name="Oliveira D."/>
            <person name="Blanco L."/>
            <person name="Lima J."/>
            <person name="Costa F."/>
            <person name="Brenig B."/>
            <person name="Soares S."/>
            <person name="Ramos R."/>
            <person name="Goes-Neto A."/>
            <person name="Matiuzzi M."/>
            <person name="Azevedo V."/>
            <person name="Ristow P."/>
        </authorList>
    </citation>
    <scope>NUCLEOTIDE SEQUENCE [LARGE SCALE GENOMIC DNA]</scope>
    <source>
        <strain evidence="2 3">VSF25</strain>
    </source>
</reference>
<feature type="transmembrane region" description="Helical" evidence="1">
    <location>
        <begin position="134"/>
        <end position="159"/>
    </location>
</feature>
<dbReference type="NCBIfam" id="NF047493">
    <property type="entry name" value="LB_053_fam"/>
    <property type="match status" value="1"/>
</dbReference>
<evidence type="ECO:0000313" key="3">
    <source>
        <dbReference type="Proteomes" id="UP001209737"/>
    </source>
</evidence>
<sequence length="280" mass="32747">MAKIVYIFIFSAFLFSIFPAPKERIPSGDLYVGDTIEYTIEWENNVSDVSLEVGKFYEDHTLPTFEIRTVKKDKNKITASVIFFVPGDFFLPVNWKEDGIETNSKLKISVLSNLTGNETEIEDIEPPIQFSGPYALRLIGLIAFTILNLYLLYALYLYWKSKPKIIDAIWEKPPKLLESTKRLHLLEQYLNSETIDEKELTFRISNYLKEVYSEKFEENLLGTTDSEFLAILHDKTHIPDSSIRDLRLYFRDLKYNQNSNTISNEDARIIWNRIKKDFLL</sequence>